<feature type="compositionally biased region" description="Basic residues" evidence="1">
    <location>
        <begin position="77"/>
        <end position="88"/>
    </location>
</feature>
<evidence type="ECO:0000313" key="3">
    <source>
        <dbReference type="Proteomes" id="UP000319210"/>
    </source>
</evidence>
<comment type="caution">
    <text evidence="2">The sequence shown here is derived from an EMBL/GenBank/DDBJ whole genome shotgun (WGS) entry which is preliminary data.</text>
</comment>
<feature type="compositionally biased region" description="Low complexity" evidence="1">
    <location>
        <begin position="31"/>
        <end position="52"/>
    </location>
</feature>
<evidence type="ECO:0000256" key="1">
    <source>
        <dbReference type="SAM" id="MobiDB-lite"/>
    </source>
</evidence>
<reference evidence="2 3" key="1">
    <citation type="submission" date="2019-06" db="EMBL/GenBank/DDBJ databases">
        <title>Whole genome shotgun sequence of Streptomyces cacaoi subsp. cacaoi NBRC 12748.</title>
        <authorList>
            <person name="Hosoyama A."/>
            <person name="Uohara A."/>
            <person name="Ohji S."/>
            <person name="Ichikawa N."/>
        </authorList>
    </citation>
    <scope>NUCLEOTIDE SEQUENCE [LARGE SCALE GENOMIC DNA]</scope>
    <source>
        <strain evidence="2 3">NBRC 12748</strain>
    </source>
</reference>
<accession>A0A4Y3R5Z0</accession>
<dbReference type="EMBL" id="BJMM01000042">
    <property type="protein sequence ID" value="GEB53091.1"/>
    <property type="molecule type" value="Genomic_DNA"/>
</dbReference>
<sequence>MPTHRPEAEAMPLPPSTPRYHRPGDAPGTRPSSGNSPGNSPGDSSGDSPGGPFLALAGSVLVAAWPRRRGGREPARGRRRGRRGRLRWPGRAPAPGTDHSRGE</sequence>
<dbReference type="Proteomes" id="UP000319210">
    <property type="component" value="Unassembled WGS sequence"/>
</dbReference>
<protein>
    <submittedName>
        <fullName evidence="2">Uncharacterized protein</fullName>
    </submittedName>
</protein>
<evidence type="ECO:0000313" key="2">
    <source>
        <dbReference type="EMBL" id="GEB53091.1"/>
    </source>
</evidence>
<organism evidence="2 3">
    <name type="scientific">Streptomyces cacaoi</name>
    <dbReference type="NCBI Taxonomy" id="1898"/>
    <lineage>
        <taxon>Bacteria</taxon>
        <taxon>Bacillati</taxon>
        <taxon>Actinomycetota</taxon>
        <taxon>Actinomycetes</taxon>
        <taxon>Kitasatosporales</taxon>
        <taxon>Streptomycetaceae</taxon>
        <taxon>Streptomyces</taxon>
    </lineage>
</organism>
<feature type="region of interest" description="Disordered" evidence="1">
    <location>
        <begin position="1"/>
        <end position="103"/>
    </location>
</feature>
<keyword evidence="3" id="KW-1185">Reference proteome</keyword>
<gene>
    <name evidence="2" type="ORF">SCA03_56420</name>
</gene>
<name>A0A4Y3R5Z0_STRCI</name>
<dbReference type="AlphaFoldDB" id="A0A4Y3R5Z0"/>
<proteinExistence type="predicted"/>